<feature type="compositionally biased region" description="Pro residues" evidence="1">
    <location>
        <begin position="181"/>
        <end position="190"/>
    </location>
</feature>
<feature type="region of interest" description="Disordered" evidence="1">
    <location>
        <begin position="77"/>
        <end position="97"/>
    </location>
</feature>
<proteinExistence type="predicted"/>
<dbReference type="Proteomes" id="UP000678499">
    <property type="component" value="Unassembled WGS sequence"/>
</dbReference>
<evidence type="ECO:0000313" key="2">
    <source>
        <dbReference type="EMBL" id="CAD7273667.1"/>
    </source>
</evidence>
<organism evidence="2">
    <name type="scientific">Notodromas monacha</name>
    <dbReference type="NCBI Taxonomy" id="399045"/>
    <lineage>
        <taxon>Eukaryota</taxon>
        <taxon>Metazoa</taxon>
        <taxon>Ecdysozoa</taxon>
        <taxon>Arthropoda</taxon>
        <taxon>Crustacea</taxon>
        <taxon>Oligostraca</taxon>
        <taxon>Ostracoda</taxon>
        <taxon>Podocopa</taxon>
        <taxon>Podocopida</taxon>
        <taxon>Cypridocopina</taxon>
        <taxon>Cypridoidea</taxon>
        <taxon>Cyprididae</taxon>
        <taxon>Notodromas</taxon>
    </lineage>
</organism>
<feature type="region of interest" description="Disordered" evidence="1">
    <location>
        <begin position="1"/>
        <end position="27"/>
    </location>
</feature>
<dbReference type="EMBL" id="OA882195">
    <property type="protein sequence ID" value="CAD7273667.1"/>
    <property type="molecule type" value="Genomic_DNA"/>
</dbReference>
<feature type="compositionally biased region" description="Low complexity" evidence="1">
    <location>
        <begin position="155"/>
        <end position="180"/>
    </location>
</feature>
<protein>
    <submittedName>
        <fullName evidence="2">Uncharacterized protein</fullName>
    </submittedName>
</protein>
<feature type="compositionally biased region" description="Low complexity" evidence="1">
    <location>
        <begin position="132"/>
        <end position="144"/>
    </location>
</feature>
<name>A0A7R9GAB2_9CRUS</name>
<evidence type="ECO:0000313" key="3">
    <source>
        <dbReference type="Proteomes" id="UP000678499"/>
    </source>
</evidence>
<dbReference type="AlphaFoldDB" id="A0A7R9GAB2"/>
<sequence length="213" mass="21329">MPGLPTTPTVITTTTTTTTPAPVTQAAPASAPGAAALGGNADFASIISRVLALRAQHTGAAPPPELQALLGTLTTTTTASPTPEIPSSTLPPTVVPSSSLDPLSALRQRGFDLSLFGPQSLGQSFSPVFQQPATTTPVPTTTTTLPPPPPEFDLVPRSAAASRPSVANPVQSNVIPEVVTPAPPPPPPPSTTTTTEAPTPPPSPSPIVELASA</sequence>
<reference evidence="2" key="1">
    <citation type="submission" date="2020-11" db="EMBL/GenBank/DDBJ databases">
        <authorList>
            <person name="Tran Van P."/>
        </authorList>
    </citation>
    <scope>NUCLEOTIDE SEQUENCE</scope>
</reference>
<evidence type="ECO:0000256" key="1">
    <source>
        <dbReference type="SAM" id="MobiDB-lite"/>
    </source>
</evidence>
<gene>
    <name evidence="2" type="ORF">NMOB1V02_LOCUS1541</name>
</gene>
<keyword evidence="3" id="KW-1185">Reference proteome</keyword>
<feature type="region of interest" description="Disordered" evidence="1">
    <location>
        <begin position="125"/>
        <end position="213"/>
    </location>
</feature>
<accession>A0A7R9GAB2</accession>
<dbReference type="EMBL" id="CAJPEX010000158">
    <property type="protein sequence ID" value="CAG0913819.1"/>
    <property type="molecule type" value="Genomic_DNA"/>
</dbReference>